<feature type="compositionally biased region" description="Basic and acidic residues" evidence="2">
    <location>
        <begin position="588"/>
        <end position="598"/>
    </location>
</feature>
<protein>
    <submittedName>
        <fullName evidence="3">Uncharacterized protein</fullName>
    </submittedName>
</protein>
<evidence type="ECO:0000313" key="4">
    <source>
        <dbReference type="Proteomes" id="UP000039865"/>
    </source>
</evidence>
<proteinExistence type="predicted"/>
<feature type="region of interest" description="Disordered" evidence="2">
    <location>
        <begin position="1112"/>
        <end position="1148"/>
    </location>
</feature>
<feature type="region of interest" description="Disordered" evidence="2">
    <location>
        <begin position="372"/>
        <end position="399"/>
    </location>
</feature>
<dbReference type="EMBL" id="CCKQ01015375">
    <property type="protein sequence ID" value="CDW87188.1"/>
    <property type="molecule type" value="Genomic_DNA"/>
</dbReference>
<dbReference type="PROSITE" id="PS50330">
    <property type="entry name" value="UIM"/>
    <property type="match status" value="1"/>
</dbReference>
<evidence type="ECO:0000313" key="3">
    <source>
        <dbReference type="EMBL" id="CDW87188.1"/>
    </source>
</evidence>
<dbReference type="InterPro" id="IPR003903">
    <property type="entry name" value="UIM_dom"/>
</dbReference>
<dbReference type="AlphaFoldDB" id="A0A078B1M8"/>
<feature type="compositionally biased region" description="Acidic residues" evidence="2">
    <location>
        <begin position="1126"/>
        <end position="1142"/>
    </location>
</feature>
<feature type="region of interest" description="Disordered" evidence="2">
    <location>
        <begin position="54"/>
        <end position="121"/>
    </location>
</feature>
<keyword evidence="4" id="KW-1185">Reference proteome</keyword>
<feature type="region of interest" description="Disordered" evidence="2">
    <location>
        <begin position="547"/>
        <end position="598"/>
    </location>
</feature>
<reference evidence="3 4" key="1">
    <citation type="submission" date="2014-06" db="EMBL/GenBank/DDBJ databases">
        <authorList>
            <person name="Swart Estienne"/>
        </authorList>
    </citation>
    <scope>NUCLEOTIDE SEQUENCE [LARGE SCALE GENOMIC DNA]</scope>
    <source>
        <strain evidence="3 4">130c</strain>
    </source>
</reference>
<gene>
    <name evidence="3" type="primary">Contig16166.g17231</name>
    <name evidence="3" type="ORF">STYLEM_16291</name>
</gene>
<accession>A0A078B1M8</accession>
<feature type="compositionally biased region" description="Polar residues" evidence="2">
    <location>
        <begin position="194"/>
        <end position="219"/>
    </location>
</feature>
<feature type="compositionally biased region" description="Polar residues" evidence="2">
    <location>
        <begin position="1114"/>
        <end position="1124"/>
    </location>
</feature>
<feature type="compositionally biased region" description="Basic and acidic residues" evidence="2">
    <location>
        <begin position="547"/>
        <end position="581"/>
    </location>
</feature>
<name>A0A078B1M8_STYLE</name>
<feature type="region of interest" description="Disordered" evidence="2">
    <location>
        <begin position="1"/>
        <end position="20"/>
    </location>
</feature>
<evidence type="ECO:0000256" key="1">
    <source>
        <dbReference type="SAM" id="Coils"/>
    </source>
</evidence>
<feature type="compositionally biased region" description="Basic and acidic residues" evidence="2">
    <location>
        <begin position="167"/>
        <end position="182"/>
    </location>
</feature>
<dbReference type="Proteomes" id="UP000039865">
    <property type="component" value="Unassembled WGS sequence"/>
</dbReference>
<dbReference type="InParanoid" id="A0A078B1M8"/>
<feature type="region of interest" description="Disordered" evidence="2">
    <location>
        <begin position="148"/>
        <end position="219"/>
    </location>
</feature>
<keyword evidence="1" id="KW-0175">Coiled coil</keyword>
<feature type="compositionally biased region" description="Polar residues" evidence="2">
    <location>
        <begin position="67"/>
        <end position="76"/>
    </location>
</feature>
<feature type="region of interest" description="Disordered" evidence="2">
    <location>
        <begin position="280"/>
        <end position="301"/>
    </location>
</feature>
<feature type="coiled-coil region" evidence="1">
    <location>
        <begin position="710"/>
        <end position="749"/>
    </location>
</feature>
<feature type="compositionally biased region" description="Polar residues" evidence="2">
    <location>
        <begin position="109"/>
        <end position="120"/>
    </location>
</feature>
<evidence type="ECO:0000256" key="2">
    <source>
        <dbReference type="SAM" id="MobiDB-lite"/>
    </source>
</evidence>
<organism evidence="3 4">
    <name type="scientific">Stylonychia lemnae</name>
    <name type="common">Ciliate</name>
    <dbReference type="NCBI Taxonomy" id="5949"/>
    <lineage>
        <taxon>Eukaryota</taxon>
        <taxon>Sar</taxon>
        <taxon>Alveolata</taxon>
        <taxon>Ciliophora</taxon>
        <taxon>Intramacronucleata</taxon>
        <taxon>Spirotrichea</taxon>
        <taxon>Stichotrichia</taxon>
        <taxon>Sporadotrichida</taxon>
        <taxon>Oxytrichidae</taxon>
        <taxon>Stylonychinae</taxon>
        <taxon>Stylonychia</taxon>
    </lineage>
</organism>
<sequence length="1148" mass="130903">MADPFRRNYGAGDYSNTSNNRIKDTLAKAQSILLDDPFQSDGLSIGGGLDRHHGGGAYSGLPPSGAIQRNSSQPPIYQSYGGLKSNYTGSEADPSEFDTHSQIKRRQWGNPSSNDNQLFNNDFGLGGGGGLGIKLNSNDLGDLNDIGTLNAPGSRRGSFRAPITDTESQRNRGSESKERIRDQISTGFGGLPRQSDNQLGLRRPQTSDPPNNLLSGQYTISGHNNNLYSEAGSMRDDDALSHIMGQSQFDAISNIGGSAIPTLDINKGPTSIPSRRMAAKQTQGDNISQKPPTMTKPQSTNYGLFLSEDKSKMAPSQDMRRQNTALNQPAGGLGLGLGLGGNVSNNLSGLAEKTVSPPRRDQNDFMDIGFGRPQTGLGRDRGALSGGADKNSNDGGRQIVQGSHNTLFLSTDIVVSRPSATNLGFIGSQGAALGPTGSGGIVGGLTLGLDSYDKQKAEKEEKELYIKKKKQEELELLEQELKGEREKSKKQEDDLQKQLDEFKDKLKKDLDSIEESQKLTLDLILQEKEKTMETLQEAIAREKQKMEVLHQADLESKERQHQNQLEQQKRQLEKETSHLEEQLQQQQELHEALDKVQQRTENLSELVQAGLKQREDELKRREIEMMRKERQVQEDEEIEIAMEEKRIEEEERRLQRMKEDLLKNKSNFNSELERLREHRKQVRVSNEIELSRQKQEERHTKELLSIEKSKVVTEDEKRKTKQRIAELELSNKENECENMKTRINKERDDFESEVKERFLREIQIIQIKIEERREALSQKEGELRKKWRFLEKKKEVIKQDWEDYYSKISQFEGERKEFDEWAKKIRDTSLRLAEERDKVMIEKQTYDYEREKLEKWKMDLDLQRSILQSDYIRAEELEHELDHREKMLQMLKFNREAGATDVNVPPYSSCPALKIDPRQYVLGQTNANQCNHLNHNAQDQQFSDQQIQNPYPEQMQAQYFYPQQQNQQDISYVSGGPQMMYQQQEGSPSNMIPQKRFDYNQYIQEIQNKLGSDSVFRQKQSFNNYMQKDINQFQKDLSAVSENEVSLSQANVYKNGINRPNLVLGGNSVAYGQDSINQSSEIMARKSNNVSGLTGQGKDKQFLRDQIKARLGNAQLSESKQFDSSGMEEQDQEESNEKEEAQDYGSEY</sequence>